<keyword evidence="4" id="KW-1185">Reference proteome</keyword>
<dbReference type="AlphaFoldDB" id="A0A1S8D989"/>
<reference evidence="3 5" key="2">
    <citation type="submission" date="2018-06" db="EMBL/GenBank/DDBJ databases">
        <authorList>
            <consortium name="Pathogen Informatics"/>
            <person name="Doyle S."/>
        </authorList>
    </citation>
    <scope>NUCLEOTIDE SEQUENCE [LARGE SCALE GENOMIC DNA]</scope>
    <source>
        <strain evidence="3 5">NCTC13291</strain>
    </source>
</reference>
<dbReference type="EMBL" id="UGVN01000001">
    <property type="protein sequence ID" value="SUE40068.1"/>
    <property type="molecule type" value="Genomic_DNA"/>
</dbReference>
<name>A0A1S8D989_9PROT</name>
<sequence>MLLLRWVSFRGRVSLGRYWMAYILPLFVLYWLFVGLDAAIFGAPTWQPVPSPIPAVQAAEAWRFEQSYVFYPGGPITGVWLWLSWLPGLAGMTKRWHDRGRSGWWNLLLLLPLIGWLWLFISLCCRDGIRGPNRYGPDPLEVPARAVRG</sequence>
<dbReference type="GeneID" id="99632714"/>
<evidence type="ECO:0000313" key="4">
    <source>
        <dbReference type="Proteomes" id="UP000054844"/>
    </source>
</evidence>
<evidence type="ECO:0000313" key="2">
    <source>
        <dbReference type="EMBL" id="ONH84294.1"/>
    </source>
</evidence>
<feature type="transmembrane region" description="Helical" evidence="1">
    <location>
        <begin position="21"/>
        <end position="43"/>
    </location>
</feature>
<feature type="transmembrane region" description="Helical" evidence="1">
    <location>
        <begin position="104"/>
        <end position="123"/>
    </location>
</feature>
<dbReference type="Proteomes" id="UP000254919">
    <property type="component" value="Unassembled WGS sequence"/>
</dbReference>
<evidence type="ECO:0000256" key="1">
    <source>
        <dbReference type="SAM" id="Phobius"/>
    </source>
</evidence>
<dbReference type="Pfam" id="PF05656">
    <property type="entry name" value="DUF805"/>
    <property type="match status" value="1"/>
</dbReference>
<accession>A0A1S8D989</accession>
<evidence type="ECO:0000313" key="5">
    <source>
        <dbReference type="Proteomes" id="UP000254919"/>
    </source>
</evidence>
<dbReference type="InterPro" id="IPR008523">
    <property type="entry name" value="DUF805"/>
</dbReference>
<dbReference type="GO" id="GO:0005886">
    <property type="term" value="C:plasma membrane"/>
    <property type="evidence" value="ECO:0007669"/>
    <property type="project" value="TreeGrafter"/>
</dbReference>
<protein>
    <submittedName>
        <fullName evidence="2">DUF805 domain-containing protein</fullName>
    </submittedName>
    <submittedName>
        <fullName evidence="3">Inner membrane protein yhaH</fullName>
    </submittedName>
</protein>
<keyword evidence="1" id="KW-0812">Transmembrane</keyword>
<dbReference type="Proteomes" id="UP000054844">
    <property type="component" value="Unassembled WGS sequence"/>
</dbReference>
<proteinExistence type="predicted"/>
<keyword evidence="1" id="KW-1133">Transmembrane helix</keyword>
<feature type="transmembrane region" description="Helical" evidence="1">
    <location>
        <begin position="69"/>
        <end position="92"/>
    </location>
</feature>
<dbReference type="RefSeq" id="WP_019462194.1">
    <property type="nucleotide sequence ID" value="NZ_AP031462.1"/>
</dbReference>
<reference evidence="2 4" key="1">
    <citation type="submission" date="2016-12" db="EMBL/GenBank/DDBJ databases">
        <title>Draft genome sequence of Roseomonas mucosa strain AU37, isolated from a peripheral intravenous catheter.</title>
        <authorList>
            <person name="Choudhury M.A."/>
            <person name="Sidjabat H.E."/>
            <person name="Wailan A.M."/>
            <person name="Zhang L."/>
            <person name="Marsh N.M."/>
            <person name="Rickard C.M."/>
            <person name="Davies M."/>
            <person name="Mcmillan D.J."/>
        </authorList>
    </citation>
    <scope>NUCLEOTIDE SEQUENCE [LARGE SCALE GENOMIC DNA]</scope>
    <source>
        <strain evidence="2 4">SAVE376</strain>
    </source>
</reference>
<keyword evidence="1" id="KW-0472">Membrane</keyword>
<evidence type="ECO:0000313" key="3">
    <source>
        <dbReference type="EMBL" id="SUE40068.1"/>
    </source>
</evidence>
<organism evidence="2 4">
    <name type="scientific">Roseomonas mucosa</name>
    <dbReference type="NCBI Taxonomy" id="207340"/>
    <lineage>
        <taxon>Bacteria</taxon>
        <taxon>Pseudomonadati</taxon>
        <taxon>Pseudomonadota</taxon>
        <taxon>Alphaproteobacteria</taxon>
        <taxon>Acetobacterales</taxon>
        <taxon>Roseomonadaceae</taxon>
        <taxon>Roseomonas</taxon>
    </lineage>
</organism>
<dbReference type="STRING" id="207340.APZ41_004965"/>
<dbReference type="EMBL" id="LLWF02000009">
    <property type="protein sequence ID" value="ONH84294.1"/>
    <property type="molecule type" value="Genomic_DNA"/>
</dbReference>
<dbReference type="PANTHER" id="PTHR34980">
    <property type="entry name" value="INNER MEMBRANE PROTEIN-RELATED-RELATED"/>
    <property type="match status" value="1"/>
</dbReference>
<gene>
    <name evidence="3" type="primary">yhaH</name>
    <name evidence="2" type="ORF">APZ41_004965</name>
    <name evidence="3" type="ORF">NCTC13291_01664</name>
</gene>